<dbReference type="RefSeq" id="WP_109525781.1">
    <property type="nucleotide sequence ID" value="NZ_JBEXKW010000046.1"/>
</dbReference>
<evidence type="ECO:0000256" key="1">
    <source>
        <dbReference type="ARBA" id="ARBA00023015"/>
    </source>
</evidence>
<evidence type="ECO:0000256" key="2">
    <source>
        <dbReference type="ARBA" id="ARBA00023125"/>
    </source>
</evidence>
<dbReference type="InterPro" id="IPR036388">
    <property type="entry name" value="WH-like_DNA-bd_sf"/>
</dbReference>
<keyword evidence="2" id="KW-0238">DNA-binding</keyword>
<comment type="caution">
    <text evidence="5">The sequence shown here is derived from an EMBL/GenBank/DDBJ whole genome shotgun (WGS) entry which is preliminary data.</text>
</comment>
<protein>
    <submittedName>
        <fullName evidence="5">MarR family transcriptional regulator</fullName>
    </submittedName>
</protein>
<dbReference type="InterPro" id="IPR023187">
    <property type="entry name" value="Tscrpt_reg_MarR-type_CS"/>
</dbReference>
<dbReference type="InterPro" id="IPR036390">
    <property type="entry name" value="WH_DNA-bd_sf"/>
</dbReference>
<dbReference type="PRINTS" id="PR00598">
    <property type="entry name" value="HTHMARR"/>
</dbReference>
<sequence length="140" mass="15082">MATTTDPALATAFSALHRELGALYSLIARSFGLTTQQIELLCQLDGHTPTFGELATLLGCDKTNVTGMVDRLERRGFLTRQADPADRRVTRAALTPHGIALRAEIRAVLEQELTDRLPTADRAELLALVTAAAAALAETR</sequence>
<dbReference type="Gene3D" id="1.10.10.10">
    <property type="entry name" value="Winged helix-like DNA-binding domain superfamily/Winged helix DNA-binding domain"/>
    <property type="match status" value="1"/>
</dbReference>
<keyword evidence="1" id="KW-0805">Transcription regulation</keyword>
<reference evidence="5 6" key="1">
    <citation type="submission" date="2024-06" db="EMBL/GenBank/DDBJ databases">
        <title>The Natural Products Discovery Center: Release of the First 8490 Sequenced Strains for Exploring Actinobacteria Biosynthetic Diversity.</title>
        <authorList>
            <person name="Kalkreuter E."/>
            <person name="Kautsar S.A."/>
            <person name="Yang D."/>
            <person name="Bader C.D."/>
            <person name="Teijaro C.N."/>
            <person name="Fluegel L."/>
            <person name="Davis C.M."/>
            <person name="Simpson J.R."/>
            <person name="Lauterbach L."/>
            <person name="Steele A.D."/>
            <person name="Gui C."/>
            <person name="Meng S."/>
            <person name="Li G."/>
            <person name="Viehrig K."/>
            <person name="Ye F."/>
            <person name="Su P."/>
            <person name="Kiefer A.F."/>
            <person name="Nichols A."/>
            <person name="Cepeda A.J."/>
            <person name="Yan W."/>
            <person name="Fan B."/>
            <person name="Jiang Y."/>
            <person name="Adhikari A."/>
            <person name="Zheng C.-J."/>
            <person name="Schuster L."/>
            <person name="Cowan T.M."/>
            <person name="Smanski M.J."/>
            <person name="Chevrette M.G."/>
            <person name="De Carvalho L.P.S."/>
            <person name="Shen B."/>
        </authorList>
    </citation>
    <scope>NUCLEOTIDE SEQUENCE [LARGE SCALE GENOMIC DNA]</scope>
    <source>
        <strain evidence="5 6">NPDC050403</strain>
    </source>
</reference>
<dbReference type="SMART" id="SM00347">
    <property type="entry name" value="HTH_MARR"/>
    <property type="match status" value="1"/>
</dbReference>
<keyword evidence="6" id="KW-1185">Reference proteome</keyword>
<gene>
    <name evidence="5" type="ORF">AB0I48_10530</name>
</gene>
<dbReference type="EMBL" id="JBFAKC010000004">
    <property type="protein sequence ID" value="MEV0707990.1"/>
    <property type="molecule type" value="Genomic_DNA"/>
</dbReference>
<accession>A0ABV3FRR4</accession>
<dbReference type="PROSITE" id="PS50995">
    <property type="entry name" value="HTH_MARR_2"/>
    <property type="match status" value="1"/>
</dbReference>
<dbReference type="SUPFAM" id="SSF46785">
    <property type="entry name" value="Winged helix' DNA-binding domain"/>
    <property type="match status" value="1"/>
</dbReference>
<evidence type="ECO:0000313" key="6">
    <source>
        <dbReference type="Proteomes" id="UP001551695"/>
    </source>
</evidence>
<dbReference type="Pfam" id="PF01047">
    <property type="entry name" value="MarR"/>
    <property type="match status" value="1"/>
</dbReference>
<name>A0ABV3FRR4_9NOCA</name>
<organism evidence="5 6">
    <name type="scientific">Nocardia aurea</name>
    <dbReference type="NCBI Taxonomy" id="2144174"/>
    <lineage>
        <taxon>Bacteria</taxon>
        <taxon>Bacillati</taxon>
        <taxon>Actinomycetota</taxon>
        <taxon>Actinomycetes</taxon>
        <taxon>Mycobacteriales</taxon>
        <taxon>Nocardiaceae</taxon>
        <taxon>Nocardia</taxon>
    </lineage>
</organism>
<feature type="domain" description="HTH marR-type" evidence="4">
    <location>
        <begin position="6"/>
        <end position="134"/>
    </location>
</feature>
<evidence type="ECO:0000256" key="3">
    <source>
        <dbReference type="ARBA" id="ARBA00023163"/>
    </source>
</evidence>
<dbReference type="PANTHER" id="PTHR33164">
    <property type="entry name" value="TRANSCRIPTIONAL REGULATOR, MARR FAMILY"/>
    <property type="match status" value="1"/>
</dbReference>
<dbReference type="PROSITE" id="PS01117">
    <property type="entry name" value="HTH_MARR_1"/>
    <property type="match status" value="1"/>
</dbReference>
<proteinExistence type="predicted"/>
<dbReference type="InterPro" id="IPR000835">
    <property type="entry name" value="HTH_MarR-typ"/>
</dbReference>
<keyword evidence="3" id="KW-0804">Transcription</keyword>
<dbReference type="InterPro" id="IPR039422">
    <property type="entry name" value="MarR/SlyA-like"/>
</dbReference>
<dbReference type="Proteomes" id="UP001551695">
    <property type="component" value="Unassembled WGS sequence"/>
</dbReference>
<dbReference type="PANTHER" id="PTHR33164:SF57">
    <property type="entry name" value="MARR-FAMILY TRANSCRIPTIONAL REGULATOR"/>
    <property type="match status" value="1"/>
</dbReference>
<evidence type="ECO:0000313" key="5">
    <source>
        <dbReference type="EMBL" id="MEV0707990.1"/>
    </source>
</evidence>
<evidence type="ECO:0000259" key="4">
    <source>
        <dbReference type="PROSITE" id="PS50995"/>
    </source>
</evidence>